<dbReference type="Proteomes" id="UP001140510">
    <property type="component" value="Unassembled WGS sequence"/>
</dbReference>
<feature type="region of interest" description="Disordered" evidence="2">
    <location>
        <begin position="104"/>
        <end position="129"/>
    </location>
</feature>
<accession>A0A9W9D8B7</accession>
<sequence length="382" mass="42817">MAATEDLVAGAGWISDDSSFYGDENEQEYQESLSTENTPKAFWSTHSKDLNAIVSPTKIQARKEIASDIDATPTKKPMPLTTSTRANKLPGCSVLDRKAMEQERLTRLGKGKRKRETSPEPAPRRELFNPMEGQPFCWQLGETADAFVKRVPPRSTSVLTCEWIWAANPYRNPRDKSAAPRVAAFRDRGAKLLADSLQRRDEIQEKGRLGPRTTITKGLHMEAKALQQSLTKLAVETGVLSGKASLLWMLFPKEMQVNRTWKTVVEAVVTNRLGPTAKVAPDDGKDERLICVYTKDFRDEDDVLRVLEELEDFGLLGQDRSIYYKSDAFTYLDLYSSTASKYGLQASLYNSSKMLAAARAAELSASQNTASQQERRILKSFY</sequence>
<comment type="caution">
    <text evidence="3">The sequence shown here is derived from an EMBL/GenBank/DDBJ whole genome shotgun (WGS) entry which is preliminary data.</text>
</comment>
<keyword evidence="4" id="KW-1185">Reference proteome</keyword>
<dbReference type="PANTHER" id="PTHR31977">
    <property type="entry name" value="UPF0696 PROTEIN C11ORF68"/>
    <property type="match status" value="1"/>
</dbReference>
<feature type="region of interest" description="Disordered" evidence="2">
    <location>
        <begin position="1"/>
        <end position="37"/>
    </location>
</feature>
<dbReference type="OrthoDB" id="10067381at2759"/>
<dbReference type="SUPFAM" id="SSF55418">
    <property type="entry name" value="eIF4e-like"/>
    <property type="match status" value="1"/>
</dbReference>
<evidence type="ECO:0008006" key="5">
    <source>
        <dbReference type="Google" id="ProtNLM"/>
    </source>
</evidence>
<dbReference type="InterPro" id="IPR015034">
    <property type="entry name" value="Bles03"/>
</dbReference>
<dbReference type="Pfam" id="PF08939">
    <property type="entry name" value="Bles03"/>
    <property type="match status" value="1"/>
</dbReference>
<evidence type="ECO:0000313" key="4">
    <source>
        <dbReference type="Proteomes" id="UP001140510"/>
    </source>
</evidence>
<gene>
    <name evidence="3" type="ORF">N0V91_005554</name>
</gene>
<dbReference type="Gene3D" id="3.30.760.10">
    <property type="entry name" value="RNA Cap, Translation Initiation Factor Eif4e"/>
    <property type="match status" value="1"/>
</dbReference>
<dbReference type="InterPro" id="IPR023398">
    <property type="entry name" value="TIF_eIF4e-like"/>
</dbReference>
<proteinExistence type="inferred from homology"/>
<evidence type="ECO:0000313" key="3">
    <source>
        <dbReference type="EMBL" id="KAJ4405009.1"/>
    </source>
</evidence>
<protein>
    <recommendedName>
        <fullName evidence="5">DUF1917-domain-containing protein</fullName>
    </recommendedName>
</protein>
<dbReference type="PANTHER" id="PTHR31977:SF1">
    <property type="entry name" value="UPF0696 PROTEIN C11ORF68"/>
    <property type="match status" value="1"/>
</dbReference>
<name>A0A9W9D8B7_9PLEO</name>
<evidence type="ECO:0000256" key="2">
    <source>
        <dbReference type="SAM" id="MobiDB-lite"/>
    </source>
</evidence>
<comment type="similarity">
    <text evidence="1">Belongs to the UPF0696 family.</text>
</comment>
<dbReference type="EMBL" id="JAPEVA010000038">
    <property type="protein sequence ID" value="KAJ4405009.1"/>
    <property type="molecule type" value="Genomic_DNA"/>
</dbReference>
<organism evidence="3 4">
    <name type="scientific">Didymella pomorum</name>
    <dbReference type="NCBI Taxonomy" id="749634"/>
    <lineage>
        <taxon>Eukaryota</taxon>
        <taxon>Fungi</taxon>
        <taxon>Dikarya</taxon>
        <taxon>Ascomycota</taxon>
        <taxon>Pezizomycotina</taxon>
        <taxon>Dothideomycetes</taxon>
        <taxon>Pleosporomycetidae</taxon>
        <taxon>Pleosporales</taxon>
        <taxon>Pleosporineae</taxon>
        <taxon>Didymellaceae</taxon>
        <taxon>Didymella</taxon>
    </lineage>
</organism>
<reference evidence="3" key="1">
    <citation type="submission" date="2022-10" db="EMBL/GenBank/DDBJ databases">
        <title>Tapping the CABI collections for fungal endophytes: first genome assemblies for Collariella, Neodidymelliopsis, Ascochyta clinopodiicola, Didymella pomorum, Didymosphaeria variabile, Neocosmospora piperis and Neocucurbitaria cava.</title>
        <authorList>
            <person name="Hill R."/>
        </authorList>
    </citation>
    <scope>NUCLEOTIDE SEQUENCE</scope>
    <source>
        <strain evidence="3">IMI 355091</strain>
    </source>
</reference>
<dbReference type="AlphaFoldDB" id="A0A9W9D8B7"/>
<evidence type="ECO:0000256" key="1">
    <source>
        <dbReference type="ARBA" id="ARBA00010568"/>
    </source>
</evidence>
<feature type="compositionally biased region" description="Basic and acidic residues" evidence="2">
    <location>
        <begin position="116"/>
        <end position="127"/>
    </location>
</feature>